<comment type="subcellular location">
    <subcellularLocation>
        <location evidence="1">Secreted</location>
    </subcellularLocation>
</comment>
<evidence type="ECO:0000313" key="5">
    <source>
        <dbReference type="EMBL" id="BET02404.1"/>
    </source>
</evidence>
<sequence>MIPRLLFVLIVAVLCVTAAQGTVTVEYQEIKQGQGPHCVDKEGSTRSLGEAWQEKGRCSKTRCLASVGDKAILQIHACHKVEATADCEVTVPATKDLQYPDCCPQLNCKTTR</sequence>
<keyword evidence="6" id="KW-1185">Reference proteome</keyword>
<dbReference type="SMART" id="SM01318">
    <property type="entry name" value="SVWC"/>
    <property type="match status" value="1"/>
</dbReference>
<name>A0ABN7BDE5_9HEMI</name>
<feature type="domain" description="Single" evidence="4">
    <location>
        <begin position="38"/>
        <end position="108"/>
    </location>
</feature>
<organism evidence="5 6">
    <name type="scientific">Nesidiocoris tenuis</name>
    <dbReference type="NCBI Taxonomy" id="355587"/>
    <lineage>
        <taxon>Eukaryota</taxon>
        <taxon>Metazoa</taxon>
        <taxon>Ecdysozoa</taxon>
        <taxon>Arthropoda</taxon>
        <taxon>Hexapoda</taxon>
        <taxon>Insecta</taxon>
        <taxon>Pterygota</taxon>
        <taxon>Neoptera</taxon>
        <taxon>Paraneoptera</taxon>
        <taxon>Hemiptera</taxon>
        <taxon>Heteroptera</taxon>
        <taxon>Panheteroptera</taxon>
        <taxon>Cimicomorpha</taxon>
        <taxon>Miridae</taxon>
        <taxon>Dicyphina</taxon>
        <taxon>Nesidiocoris</taxon>
    </lineage>
</organism>
<keyword evidence="2" id="KW-0964">Secreted</keyword>
<accession>A0ABN7BDE5</accession>
<dbReference type="Pfam" id="PF15430">
    <property type="entry name" value="SVWC"/>
    <property type="match status" value="1"/>
</dbReference>
<gene>
    <name evidence="5" type="ORF">NTJ_15222</name>
</gene>
<dbReference type="Proteomes" id="UP001307889">
    <property type="component" value="Chromosome 14"/>
</dbReference>
<evidence type="ECO:0000256" key="1">
    <source>
        <dbReference type="ARBA" id="ARBA00004613"/>
    </source>
</evidence>
<proteinExistence type="predicted"/>
<evidence type="ECO:0000259" key="4">
    <source>
        <dbReference type="SMART" id="SM01318"/>
    </source>
</evidence>
<evidence type="ECO:0000313" key="6">
    <source>
        <dbReference type="Proteomes" id="UP001307889"/>
    </source>
</evidence>
<evidence type="ECO:0000256" key="3">
    <source>
        <dbReference type="SAM" id="SignalP"/>
    </source>
</evidence>
<evidence type="ECO:0000256" key="2">
    <source>
        <dbReference type="ARBA" id="ARBA00022525"/>
    </source>
</evidence>
<keyword evidence="3" id="KW-0732">Signal</keyword>
<reference evidence="5 6" key="1">
    <citation type="submission" date="2023-09" db="EMBL/GenBank/DDBJ databases">
        <title>Nesidiocoris tenuis whole genome shotgun sequence.</title>
        <authorList>
            <person name="Shibata T."/>
            <person name="Shimoda M."/>
            <person name="Kobayashi T."/>
            <person name="Uehara T."/>
        </authorList>
    </citation>
    <scope>NUCLEOTIDE SEQUENCE [LARGE SCALE GENOMIC DNA]</scope>
    <source>
        <strain evidence="5 6">Japan</strain>
    </source>
</reference>
<feature type="chain" id="PRO_5045987665" description="Single domain-containing protein" evidence="3">
    <location>
        <begin position="22"/>
        <end position="112"/>
    </location>
</feature>
<protein>
    <recommendedName>
        <fullName evidence="4">Single domain-containing protein</fullName>
    </recommendedName>
</protein>
<dbReference type="InterPro" id="IPR029277">
    <property type="entry name" value="SVWC_dom"/>
</dbReference>
<feature type="signal peptide" evidence="3">
    <location>
        <begin position="1"/>
        <end position="21"/>
    </location>
</feature>
<dbReference type="EMBL" id="AP028922">
    <property type="protein sequence ID" value="BET02404.1"/>
    <property type="molecule type" value="Genomic_DNA"/>
</dbReference>